<evidence type="ECO:0000313" key="3">
    <source>
        <dbReference type="Proteomes" id="UP000698242"/>
    </source>
</evidence>
<protein>
    <submittedName>
        <fullName evidence="2">Uncharacterized protein</fullName>
    </submittedName>
</protein>
<evidence type="ECO:0000256" key="1">
    <source>
        <dbReference type="SAM" id="SignalP"/>
    </source>
</evidence>
<dbReference type="EMBL" id="APKE01000036">
    <property type="protein sequence ID" value="KAF0674703.1"/>
    <property type="molecule type" value="Genomic_DNA"/>
</dbReference>
<organism evidence="2 3">
    <name type="scientific">Profundibacterium mesophilum KAUST100406-0324</name>
    <dbReference type="NCBI Taxonomy" id="1037889"/>
    <lineage>
        <taxon>Bacteria</taxon>
        <taxon>Pseudomonadati</taxon>
        <taxon>Pseudomonadota</taxon>
        <taxon>Alphaproteobacteria</taxon>
        <taxon>Rhodobacterales</taxon>
        <taxon>Roseobacteraceae</taxon>
        <taxon>Profundibacterium</taxon>
    </lineage>
</organism>
<keyword evidence="3" id="KW-1185">Reference proteome</keyword>
<dbReference type="AlphaFoldDB" id="A0A921NSN9"/>
<dbReference type="Proteomes" id="UP000698242">
    <property type="component" value="Unassembled WGS sequence"/>
</dbReference>
<feature type="signal peptide" evidence="1">
    <location>
        <begin position="1"/>
        <end position="27"/>
    </location>
</feature>
<dbReference type="OrthoDB" id="5801444at2"/>
<evidence type="ECO:0000313" key="2">
    <source>
        <dbReference type="EMBL" id="KAF0674703.1"/>
    </source>
</evidence>
<accession>A0A921NSN9</accession>
<sequence>MSKTGKLARPGLAIALAALLAAAPSGAQESGGGGEGAAPVGGGALTGAEETYDLLFRGGTLDEIDGGLVYTRKVRNTAAPEAAARDTGTIEIGFEEGSGDTPRLAAMRFHQDDRSKGIGSFPASVGNPVIMYFVESVIRDMAETAGGSPFYIRNRVKDALVQPAEVETVTFEFDGTQVEGRAVTLRPFQNDPNRDRMQGFGDLALTVTMSEAVPGWYHGLTAEIEEDAGTDGARSDYRSVMTFEGMAGETAR</sequence>
<comment type="caution">
    <text evidence="2">The sequence shown here is derived from an EMBL/GenBank/DDBJ whole genome shotgun (WGS) entry which is preliminary data.</text>
</comment>
<feature type="chain" id="PRO_5037518448" evidence="1">
    <location>
        <begin position="28"/>
        <end position="252"/>
    </location>
</feature>
<name>A0A921NSN9_9RHOB</name>
<proteinExistence type="predicted"/>
<reference evidence="2" key="1">
    <citation type="submission" date="2013-03" db="EMBL/GenBank/DDBJ databases">
        <title>Genome Sequence of the Profundibacterium mesophilum strain KAUST100406-0324T from Red Sea, a novel genus in the family Rhodobacteraceae.</title>
        <authorList>
            <person name="Essack M."/>
            <person name="Alam I."/>
            <person name="Lafi F."/>
            <person name="Alawi W."/>
            <person name="Kamanu F."/>
            <person name="Al-Suwailem A."/>
            <person name="Lee O.O."/>
            <person name="Xu Y."/>
            <person name="Bajic V."/>
            <person name="Qian P.-Y."/>
            <person name="Archer J."/>
        </authorList>
    </citation>
    <scope>NUCLEOTIDE SEQUENCE</scope>
    <source>
        <strain evidence="2">KAUST100406-0324</strain>
    </source>
</reference>
<keyword evidence="1" id="KW-0732">Signal</keyword>
<gene>
    <name evidence="2" type="ORF">PMES_03086</name>
</gene>
<dbReference type="RefSeq" id="WP_159966586.1">
    <property type="nucleotide sequence ID" value="NZ_APKE01000036.1"/>
</dbReference>